<evidence type="ECO:0000313" key="1">
    <source>
        <dbReference type="EMBL" id="KAE9394662.1"/>
    </source>
</evidence>
<dbReference type="AlphaFoldDB" id="A0A6A4H8Y1"/>
<organism evidence="1 2">
    <name type="scientific">Gymnopus androsaceus JB14</name>
    <dbReference type="NCBI Taxonomy" id="1447944"/>
    <lineage>
        <taxon>Eukaryota</taxon>
        <taxon>Fungi</taxon>
        <taxon>Dikarya</taxon>
        <taxon>Basidiomycota</taxon>
        <taxon>Agaricomycotina</taxon>
        <taxon>Agaricomycetes</taxon>
        <taxon>Agaricomycetidae</taxon>
        <taxon>Agaricales</taxon>
        <taxon>Marasmiineae</taxon>
        <taxon>Omphalotaceae</taxon>
        <taxon>Gymnopus</taxon>
    </lineage>
</organism>
<evidence type="ECO:0000313" key="2">
    <source>
        <dbReference type="Proteomes" id="UP000799118"/>
    </source>
</evidence>
<dbReference type="EMBL" id="ML769546">
    <property type="protein sequence ID" value="KAE9394662.1"/>
    <property type="molecule type" value="Genomic_DNA"/>
</dbReference>
<name>A0A6A4H8Y1_9AGAR</name>
<gene>
    <name evidence="1" type="ORF">BT96DRAFT_923417</name>
</gene>
<sequence length="55" mass="6351">MEPSLTPQSFQSTHFIAPPTLLSHHCFLQELSLPLFYWLMMHFKLSCSDDALVTL</sequence>
<accession>A0A6A4H8Y1</accession>
<reference evidence="1" key="1">
    <citation type="journal article" date="2019" name="Environ. Microbiol.">
        <title>Fungal ecological strategies reflected in gene transcription - a case study of two litter decomposers.</title>
        <authorList>
            <person name="Barbi F."/>
            <person name="Kohler A."/>
            <person name="Barry K."/>
            <person name="Baskaran P."/>
            <person name="Daum C."/>
            <person name="Fauchery L."/>
            <person name="Ihrmark K."/>
            <person name="Kuo A."/>
            <person name="LaButti K."/>
            <person name="Lipzen A."/>
            <person name="Morin E."/>
            <person name="Grigoriev I.V."/>
            <person name="Henrissat B."/>
            <person name="Lindahl B."/>
            <person name="Martin F."/>
        </authorList>
    </citation>
    <scope>NUCLEOTIDE SEQUENCE</scope>
    <source>
        <strain evidence="1">JB14</strain>
    </source>
</reference>
<protein>
    <submittedName>
        <fullName evidence="1">Uncharacterized protein</fullName>
    </submittedName>
</protein>
<proteinExistence type="predicted"/>
<keyword evidence="2" id="KW-1185">Reference proteome</keyword>
<dbReference type="Proteomes" id="UP000799118">
    <property type="component" value="Unassembled WGS sequence"/>
</dbReference>